<name>A0A0H5QUW0_9EUKA</name>
<evidence type="ECO:0000256" key="4">
    <source>
        <dbReference type="ARBA" id="ARBA00022722"/>
    </source>
</evidence>
<keyword evidence="6" id="KW-0378">Hydrolase</keyword>
<dbReference type="InterPro" id="IPR027806">
    <property type="entry name" value="HARBI1_dom"/>
</dbReference>
<evidence type="ECO:0000256" key="8">
    <source>
        <dbReference type="SAM" id="Phobius"/>
    </source>
</evidence>
<evidence type="ECO:0000256" key="5">
    <source>
        <dbReference type="ARBA" id="ARBA00022723"/>
    </source>
</evidence>
<reference evidence="10" key="1">
    <citation type="submission" date="2015-04" db="EMBL/GenBank/DDBJ databases">
        <title>The genome sequence of the plant pathogenic Rhizarian Plasmodiophora brassicae reveals insights in its biotrophic life cycle and the origin of chitin synthesis.</title>
        <authorList>
            <person name="Schwelm A."/>
            <person name="Fogelqvist J."/>
            <person name="Knaust A."/>
            <person name="Julke S."/>
            <person name="Lilja T."/>
            <person name="Dhandapani V."/>
            <person name="Bonilla-Rosso G."/>
            <person name="Karlsson M."/>
            <person name="Shevchenko A."/>
            <person name="Choi S.R."/>
            <person name="Kim H.G."/>
            <person name="Park J.Y."/>
            <person name="Lim Y.P."/>
            <person name="Ludwig-Muller J."/>
            <person name="Dixelius C."/>
        </authorList>
    </citation>
    <scope>NUCLEOTIDE SEQUENCE</scope>
    <source>
        <tissue evidence="10">Potato root galls</tissue>
    </source>
</reference>
<evidence type="ECO:0000256" key="6">
    <source>
        <dbReference type="ARBA" id="ARBA00022801"/>
    </source>
</evidence>
<dbReference type="GO" id="GO:0005634">
    <property type="term" value="C:nucleus"/>
    <property type="evidence" value="ECO:0007669"/>
    <property type="project" value="UniProtKB-SubCell"/>
</dbReference>
<dbReference type="InterPro" id="IPR045249">
    <property type="entry name" value="HARBI1-like"/>
</dbReference>
<keyword evidence="4" id="KW-0540">Nuclease</keyword>
<evidence type="ECO:0000259" key="9">
    <source>
        <dbReference type="Pfam" id="PF13359"/>
    </source>
</evidence>
<feature type="domain" description="DDE Tnp4" evidence="9">
    <location>
        <begin position="193"/>
        <end position="322"/>
    </location>
</feature>
<keyword evidence="8" id="KW-0812">Transmembrane</keyword>
<sequence>AIVRRKKIRGGKLFRMDLSSDDDDVLAIAVMAISVCAAGGILGADRRSCRTAPQNVFAIRNNVWEGAEACADDGWYRKNLRLRRTTFNQIVDFLTKEAALSGHRIPAENAFADMRMRVAMTLAYLAQEGGFQATAALFGVAKSTVIKNVHEVLNTILLIGHKVICFPKSESDWQNIASKFEECCGFPDTGGAIDGSLFRIERPFEFDGWYCRKGFPAINMQATVDSQGRFMEYSLRPGACSDKNLWKMSSLGRQIMTIVPNMMHLIGDAGYTLATYLLTPYEIFDGMPKDERTYNYLHSRTRIAVEIAFGMLKGRWRILKGR</sequence>
<keyword evidence="5" id="KW-0479">Metal-binding</keyword>
<evidence type="ECO:0000256" key="7">
    <source>
        <dbReference type="ARBA" id="ARBA00023242"/>
    </source>
</evidence>
<dbReference type="Pfam" id="PF13359">
    <property type="entry name" value="DDE_Tnp_4"/>
    <property type="match status" value="1"/>
</dbReference>
<comment type="subcellular location">
    <subcellularLocation>
        <location evidence="2">Nucleus</location>
    </subcellularLocation>
</comment>
<evidence type="ECO:0000256" key="3">
    <source>
        <dbReference type="ARBA" id="ARBA00006958"/>
    </source>
</evidence>
<protein>
    <recommendedName>
        <fullName evidence="9">DDE Tnp4 domain-containing protein</fullName>
    </recommendedName>
</protein>
<keyword evidence="7" id="KW-0539">Nucleus</keyword>
<keyword evidence="8" id="KW-0472">Membrane</keyword>
<feature type="non-terminal residue" evidence="10">
    <location>
        <position position="1"/>
    </location>
</feature>
<dbReference type="GO" id="GO:0004518">
    <property type="term" value="F:nuclease activity"/>
    <property type="evidence" value="ECO:0007669"/>
    <property type="project" value="UniProtKB-KW"/>
</dbReference>
<dbReference type="PANTHER" id="PTHR22930:SF85">
    <property type="entry name" value="GH03217P-RELATED"/>
    <property type="match status" value="1"/>
</dbReference>
<dbReference type="PANTHER" id="PTHR22930">
    <property type="match status" value="1"/>
</dbReference>
<keyword evidence="8" id="KW-1133">Transmembrane helix</keyword>
<proteinExistence type="inferred from homology"/>
<dbReference type="AlphaFoldDB" id="A0A0H5QUW0"/>
<dbReference type="EMBL" id="HACM01004894">
    <property type="protein sequence ID" value="CRZ05336.1"/>
    <property type="molecule type" value="Transcribed_RNA"/>
</dbReference>
<feature type="transmembrane region" description="Helical" evidence="8">
    <location>
        <begin position="25"/>
        <end position="44"/>
    </location>
</feature>
<organism evidence="10">
    <name type="scientific">Spongospora subterranea</name>
    <dbReference type="NCBI Taxonomy" id="70186"/>
    <lineage>
        <taxon>Eukaryota</taxon>
        <taxon>Sar</taxon>
        <taxon>Rhizaria</taxon>
        <taxon>Endomyxa</taxon>
        <taxon>Phytomyxea</taxon>
        <taxon>Plasmodiophorida</taxon>
        <taxon>Plasmodiophoridae</taxon>
        <taxon>Spongospora</taxon>
    </lineage>
</organism>
<accession>A0A0H5QUW0</accession>
<evidence type="ECO:0000256" key="1">
    <source>
        <dbReference type="ARBA" id="ARBA00001968"/>
    </source>
</evidence>
<dbReference type="GO" id="GO:0016787">
    <property type="term" value="F:hydrolase activity"/>
    <property type="evidence" value="ECO:0007669"/>
    <property type="project" value="UniProtKB-KW"/>
</dbReference>
<comment type="cofactor">
    <cofactor evidence="1">
        <name>a divalent metal cation</name>
        <dbReference type="ChEBI" id="CHEBI:60240"/>
    </cofactor>
</comment>
<dbReference type="GO" id="GO:0046872">
    <property type="term" value="F:metal ion binding"/>
    <property type="evidence" value="ECO:0007669"/>
    <property type="project" value="UniProtKB-KW"/>
</dbReference>
<comment type="similarity">
    <text evidence="3">Belongs to the HARBI1 family.</text>
</comment>
<evidence type="ECO:0000313" key="10">
    <source>
        <dbReference type="EMBL" id="CRZ05336.1"/>
    </source>
</evidence>
<evidence type="ECO:0000256" key="2">
    <source>
        <dbReference type="ARBA" id="ARBA00004123"/>
    </source>
</evidence>